<keyword evidence="8" id="KW-1185">Reference proteome</keyword>
<feature type="domain" description="Rad21/Rec8-like protein C-terminal eukaryotic" evidence="5">
    <location>
        <begin position="571"/>
        <end position="622"/>
    </location>
</feature>
<dbReference type="Pfam" id="PF04824">
    <property type="entry name" value="Rad21_Rec8"/>
    <property type="match status" value="1"/>
</dbReference>
<evidence type="ECO:0000313" key="8">
    <source>
        <dbReference type="Proteomes" id="UP000275078"/>
    </source>
</evidence>
<gene>
    <name evidence="7" type="ORF">BJ508DRAFT_135345</name>
</gene>
<reference evidence="7 8" key="1">
    <citation type="journal article" date="2018" name="Nat. Ecol. Evol.">
        <title>Pezizomycetes genomes reveal the molecular basis of ectomycorrhizal truffle lifestyle.</title>
        <authorList>
            <person name="Murat C."/>
            <person name="Payen T."/>
            <person name="Noel B."/>
            <person name="Kuo A."/>
            <person name="Morin E."/>
            <person name="Chen J."/>
            <person name="Kohler A."/>
            <person name="Krizsan K."/>
            <person name="Balestrini R."/>
            <person name="Da Silva C."/>
            <person name="Montanini B."/>
            <person name="Hainaut M."/>
            <person name="Levati E."/>
            <person name="Barry K.W."/>
            <person name="Belfiori B."/>
            <person name="Cichocki N."/>
            <person name="Clum A."/>
            <person name="Dockter R.B."/>
            <person name="Fauchery L."/>
            <person name="Guy J."/>
            <person name="Iotti M."/>
            <person name="Le Tacon F."/>
            <person name="Lindquist E.A."/>
            <person name="Lipzen A."/>
            <person name="Malagnac F."/>
            <person name="Mello A."/>
            <person name="Molinier V."/>
            <person name="Miyauchi S."/>
            <person name="Poulain J."/>
            <person name="Riccioni C."/>
            <person name="Rubini A."/>
            <person name="Sitrit Y."/>
            <person name="Splivallo R."/>
            <person name="Traeger S."/>
            <person name="Wang M."/>
            <person name="Zifcakova L."/>
            <person name="Wipf D."/>
            <person name="Zambonelli A."/>
            <person name="Paolocci F."/>
            <person name="Nowrousian M."/>
            <person name="Ottonello S."/>
            <person name="Baldrian P."/>
            <person name="Spatafora J.W."/>
            <person name="Henrissat B."/>
            <person name="Nagy L.G."/>
            <person name="Aury J.M."/>
            <person name="Wincker P."/>
            <person name="Grigoriev I.V."/>
            <person name="Bonfante P."/>
            <person name="Martin F.M."/>
        </authorList>
    </citation>
    <scope>NUCLEOTIDE SEQUENCE [LARGE SCALE GENOMIC DNA]</scope>
    <source>
        <strain evidence="7 8">RN42</strain>
    </source>
</reference>
<dbReference type="OrthoDB" id="10071381at2759"/>
<dbReference type="GO" id="GO:1990414">
    <property type="term" value="P:replication-born double-strand break repair via sister chromatid exchange"/>
    <property type="evidence" value="ECO:0007669"/>
    <property type="project" value="TreeGrafter"/>
</dbReference>
<comment type="subcellular location">
    <subcellularLocation>
        <location evidence="1">Nucleus</location>
    </subcellularLocation>
</comment>
<feature type="compositionally biased region" description="Basic and acidic residues" evidence="4">
    <location>
        <begin position="486"/>
        <end position="501"/>
    </location>
</feature>
<protein>
    <recommendedName>
        <fullName evidence="9">Rad21/Rec8-like protein N-terminal domain-containing protein</fullName>
    </recommendedName>
</protein>
<dbReference type="EMBL" id="ML119649">
    <property type="protein sequence ID" value="RPA86552.1"/>
    <property type="molecule type" value="Genomic_DNA"/>
</dbReference>
<feature type="compositionally biased region" description="Basic and acidic residues" evidence="4">
    <location>
        <begin position="627"/>
        <end position="651"/>
    </location>
</feature>
<dbReference type="AlphaFoldDB" id="A0A3N4IK85"/>
<accession>A0A3N4IK85</accession>
<dbReference type="InterPro" id="IPR006909">
    <property type="entry name" value="Rad21/Rec8_C_eu"/>
</dbReference>
<evidence type="ECO:0000259" key="6">
    <source>
        <dbReference type="Pfam" id="PF04825"/>
    </source>
</evidence>
<dbReference type="InterPro" id="IPR023093">
    <property type="entry name" value="ScpA-like_C"/>
</dbReference>
<evidence type="ECO:0000256" key="4">
    <source>
        <dbReference type="SAM" id="MobiDB-lite"/>
    </source>
</evidence>
<comment type="similarity">
    <text evidence="2">Belongs to the rad21 family.</text>
</comment>
<dbReference type="CDD" id="cd21788">
    <property type="entry name" value="Rad21_Rec8_M_SpRad21p-like"/>
    <property type="match status" value="1"/>
</dbReference>
<evidence type="ECO:0000256" key="2">
    <source>
        <dbReference type="ARBA" id="ARBA00009870"/>
    </source>
</evidence>
<feature type="domain" description="Rad21/Rec8-like protein N-terminal" evidence="6">
    <location>
        <begin position="1"/>
        <end position="104"/>
    </location>
</feature>
<keyword evidence="3" id="KW-0539">Nucleus</keyword>
<dbReference type="GO" id="GO:0007064">
    <property type="term" value="P:mitotic sister chromatid cohesion"/>
    <property type="evidence" value="ECO:0007669"/>
    <property type="project" value="TreeGrafter"/>
</dbReference>
<dbReference type="GO" id="GO:0030892">
    <property type="term" value="C:mitotic cohesin complex"/>
    <property type="evidence" value="ECO:0007669"/>
    <property type="project" value="TreeGrafter"/>
</dbReference>
<dbReference type="GO" id="GO:0003682">
    <property type="term" value="F:chromatin binding"/>
    <property type="evidence" value="ECO:0007669"/>
    <property type="project" value="TreeGrafter"/>
</dbReference>
<dbReference type="Pfam" id="PF04825">
    <property type="entry name" value="Rad21_Rec8_N"/>
    <property type="match status" value="1"/>
</dbReference>
<dbReference type="InterPro" id="IPR036390">
    <property type="entry name" value="WH_DNA-bd_sf"/>
</dbReference>
<organism evidence="7 8">
    <name type="scientific">Ascobolus immersus RN42</name>
    <dbReference type="NCBI Taxonomy" id="1160509"/>
    <lineage>
        <taxon>Eukaryota</taxon>
        <taxon>Fungi</taxon>
        <taxon>Dikarya</taxon>
        <taxon>Ascomycota</taxon>
        <taxon>Pezizomycotina</taxon>
        <taxon>Pezizomycetes</taxon>
        <taxon>Pezizales</taxon>
        <taxon>Ascobolaceae</taxon>
        <taxon>Ascobolus</taxon>
    </lineage>
</organism>
<sequence>MFYSETLLSKTGPLARVWLSANLERKLSKSHILQSDIEQSVGAIVGQNQAPMALRLSGQLLLGVVRIYSRKARYLLEDCNEALMKIKMAFRPGNVDLPAGATTHSAAALTLPDTITELDLGLPDASFLLNDIGDVPFTSTAHTSRKQDITLNDDILLDDSIEQARKQDDGLDFGDDVLQWEDLNLDIGDDDAGPIQSTDKPSEEPEVGRDLMPDMTMRSSVAPELGLGGDDTMLGADKQKGSPEAEAPGDFTLGGEFDDTVVGPDVSELQMDEPMMDAPDAGAPMLNAFQRQGSDSPLSSARSSVERDLGNGAKEGDNLDVDAVNEGLRGSEEAEDNEEHEKVKRTRKRKVLVDDVTEINGKQLKVQMSDRSAILKDPIFLPRDPTMLSLMSLHKSGSFATSFFYPKNIHPDLADLLSPDFVQVMAAAKRKRGEDEALEREDGEEEPAAKKLQLDLQIDEEQQGPHKEFDADVTANRTADETLELPDDKRQSPMRFDDRSFDLTSALGNEPSGLDFQVQQHDDSRHTPQPEDASDMPPPSITSQPLSQQTRHAVHLLREKFNPDKRRSLKQVQFQDLLSAGSTTKSDATKMFFEVLVLATKDAILPEQKGAYENIIVKPKQALWDAKAEERDEQQVAEEEERRQDKEREAEAGSGRPTRQSAMGLTPRGSRTVVVSA</sequence>
<feature type="compositionally biased region" description="Basic and acidic residues" evidence="4">
    <location>
        <begin position="200"/>
        <end position="212"/>
    </location>
</feature>
<evidence type="ECO:0000256" key="1">
    <source>
        <dbReference type="ARBA" id="ARBA00004123"/>
    </source>
</evidence>
<evidence type="ECO:0000259" key="5">
    <source>
        <dbReference type="Pfam" id="PF04824"/>
    </source>
</evidence>
<dbReference type="PANTHER" id="PTHR12585">
    <property type="entry name" value="SCC1 / RAD21 FAMILY MEMBER"/>
    <property type="match status" value="1"/>
</dbReference>
<dbReference type="SUPFAM" id="SSF46785">
    <property type="entry name" value="Winged helix' DNA-binding domain"/>
    <property type="match status" value="1"/>
</dbReference>
<feature type="region of interest" description="Disordered" evidence="4">
    <location>
        <begin position="186"/>
        <end position="262"/>
    </location>
</feature>
<dbReference type="PANTHER" id="PTHR12585:SF69">
    <property type="entry name" value="FI11703P"/>
    <property type="match status" value="1"/>
</dbReference>
<dbReference type="InterPro" id="IPR039781">
    <property type="entry name" value="Rad21/Rec8-like"/>
</dbReference>
<feature type="compositionally biased region" description="Polar residues" evidence="4">
    <location>
        <begin position="289"/>
        <end position="303"/>
    </location>
</feature>
<proteinExistence type="inferred from homology"/>
<feature type="compositionally biased region" description="Basic and acidic residues" evidence="4">
    <location>
        <begin position="304"/>
        <end position="317"/>
    </location>
</feature>
<feature type="region of interest" description="Disordered" evidence="4">
    <location>
        <begin position="627"/>
        <end position="677"/>
    </location>
</feature>
<dbReference type="Proteomes" id="UP000275078">
    <property type="component" value="Unassembled WGS sequence"/>
</dbReference>
<feature type="compositionally biased region" description="Polar residues" evidence="4">
    <location>
        <begin position="541"/>
        <end position="550"/>
    </location>
</feature>
<name>A0A3N4IK85_ASCIM</name>
<dbReference type="GO" id="GO:0005634">
    <property type="term" value="C:nucleus"/>
    <property type="evidence" value="ECO:0007669"/>
    <property type="project" value="UniProtKB-SubCell"/>
</dbReference>
<feature type="compositionally biased region" description="Basic and acidic residues" evidence="4">
    <location>
        <begin position="520"/>
        <end position="529"/>
    </location>
</feature>
<dbReference type="InterPro" id="IPR006910">
    <property type="entry name" value="Rad21_Rec8_N"/>
</dbReference>
<feature type="region of interest" description="Disordered" evidence="4">
    <location>
        <begin position="461"/>
        <end position="550"/>
    </location>
</feature>
<evidence type="ECO:0008006" key="9">
    <source>
        <dbReference type="Google" id="ProtNLM"/>
    </source>
</evidence>
<feature type="region of interest" description="Disordered" evidence="4">
    <location>
        <begin position="280"/>
        <end position="347"/>
    </location>
</feature>
<dbReference type="STRING" id="1160509.A0A3N4IK85"/>
<dbReference type="Gene3D" id="1.10.10.580">
    <property type="entry name" value="Structural maintenance of chromosome 1. Chain E"/>
    <property type="match status" value="1"/>
</dbReference>
<evidence type="ECO:0000256" key="3">
    <source>
        <dbReference type="ARBA" id="ARBA00023242"/>
    </source>
</evidence>
<evidence type="ECO:0000313" key="7">
    <source>
        <dbReference type="EMBL" id="RPA86552.1"/>
    </source>
</evidence>